<reference evidence="2" key="1">
    <citation type="journal article" date="2023" name="Mol. Phylogenet. Evol.">
        <title>Genome-scale phylogeny and comparative genomics of the fungal order Sordariales.</title>
        <authorList>
            <person name="Hensen N."/>
            <person name="Bonometti L."/>
            <person name="Westerberg I."/>
            <person name="Brannstrom I.O."/>
            <person name="Guillou S."/>
            <person name="Cros-Aarteil S."/>
            <person name="Calhoun S."/>
            <person name="Haridas S."/>
            <person name="Kuo A."/>
            <person name="Mondo S."/>
            <person name="Pangilinan J."/>
            <person name="Riley R."/>
            <person name="LaButti K."/>
            <person name="Andreopoulos B."/>
            <person name="Lipzen A."/>
            <person name="Chen C."/>
            <person name="Yan M."/>
            <person name="Daum C."/>
            <person name="Ng V."/>
            <person name="Clum A."/>
            <person name="Steindorff A."/>
            <person name="Ohm R.A."/>
            <person name="Martin F."/>
            <person name="Silar P."/>
            <person name="Natvig D.O."/>
            <person name="Lalanne C."/>
            <person name="Gautier V."/>
            <person name="Ament-Velasquez S.L."/>
            <person name="Kruys A."/>
            <person name="Hutchinson M.I."/>
            <person name="Powell A.J."/>
            <person name="Barry K."/>
            <person name="Miller A.N."/>
            <person name="Grigoriev I.V."/>
            <person name="Debuchy R."/>
            <person name="Gladieux P."/>
            <person name="Hiltunen Thoren M."/>
            <person name="Johannesson H."/>
        </authorList>
    </citation>
    <scope>NUCLEOTIDE SEQUENCE</scope>
    <source>
        <strain evidence="2">CBS 333.67</strain>
    </source>
</reference>
<evidence type="ECO:0000259" key="1">
    <source>
        <dbReference type="Pfam" id="PF06985"/>
    </source>
</evidence>
<proteinExistence type="predicted"/>
<dbReference type="Proteomes" id="UP001273166">
    <property type="component" value="Unassembled WGS sequence"/>
</dbReference>
<comment type="caution">
    <text evidence="2">The sequence shown here is derived from an EMBL/GenBank/DDBJ whole genome shotgun (WGS) entry which is preliminary data.</text>
</comment>
<accession>A0AAJ0GMZ3</accession>
<evidence type="ECO:0000313" key="3">
    <source>
        <dbReference type="Proteomes" id="UP001273166"/>
    </source>
</evidence>
<dbReference type="Pfam" id="PF06985">
    <property type="entry name" value="HET"/>
    <property type="match status" value="1"/>
</dbReference>
<dbReference type="PANTHER" id="PTHR33112">
    <property type="entry name" value="DOMAIN PROTEIN, PUTATIVE-RELATED"/>
    <property type="match status" value="1"/>
</dbReference>
<dbReference type="GeneID" id="87884744"/>
<evidence type="ECO:0000313" key="2">
    <source>
        <dbReference type="EMBL" id="KAK3302700.1"/>
    </source>
</evidence>
<dbReference type="RefSeq" id="XP_062718480.1">
    <property type="nucleotide sequence ID" value="XM_062865915.1"/>
</dbReference>
<organism evidence="2 3">
    <name type="scientific">Chaetomium strumarium</name>
    <dbReference type="NCBI Taxonomy" id="1170767"/>
    <lineage>
        <taxon>Eukaryota</taxon>
        <taxon>Fungi</taxon>
        <taxon>Dikarya</taxon>
        <taxon>Ascomycota</taxon>
        <taxon>Pezizomycotina</taxon>
        <taxon>Sordariomycetes</taxon>
        <taxon>Sordariomycetidae</taxon>
        <taxon>Sordariales</taxon>
        <taxon>Chaetomiaceae</taxon>
        <taxon>Chaetomium</taxon>
    </lineage>
</organism>
<feature type="domain" description="Heterokaryon incompatibility" evidence="1">
    <location>
        <begin position="245"/>
        <end position="319"/>
    </location>
</feature>
<dbReference type="AlphaFoldDB" id="A0AAJ0GMZ3"/>
<dbReference type="EMBL" id="JAUDZG010000007">
    <property type="protein sequence ID" value="KAK3302700.1"/>
    <property type="molecule type" value="Genomic_DNA"/>
</dbReference>
<dbReference type="InterPro" id="IPR010730">
    <property type="entry name" value="HET"/>
</dbReference>
<reference evidence="2" key="2">
    <citation type="submission" date="2023-06" db="EMBL/GenBank/DDBJ databases">
        <authorList>
            <consortium name="Lawrence Berkeley National Laboratory"/>
            <person name="Mondo S.J."/>
            <person name="Hensen N."/>
            <person name="Bonometti L."/>
            <person name="Westerberg I."/>
            <person name="Brannstrom I.O."/>
            <person name="Guillou S."/>
            <person name="Cros-Aarteil S."/>
            <person name="Calhoun S."/>
            <person name="Haridas S."/>
            <person name="Kuo A."/>
            <person name="Pangilinan J."/>
            <person name="Riley R."/>
            <person name="Labutti K."/>
            <person name="Andreopoulos B."/>
            <person name="Lipzen A."/>
            <person name="Chen C."/>
            <person name="Yanf M."/>
            <person name="Daum C."/>
            <person name="Ng V."/>
            <person name="Clum A."/>
            <person name="Steindorff A."/>
            <person name="Ohm R."/>
            <person name="Martin F."/>
            <person name="Silar P."/>
            <person name="Natvig D."/>
            <person name="Lalanne C."/>
            <person name="Gautier V."/>
            <person name="Ament-Velasquez S.L."/>
            <person name="Kruys A."/>
            <person name="Hutchinson M.I."/>
            <person name="Powell A.J."/>
            <person name="Barry K."/>
            <person name="Miller A.N."/>
            <person name="Grigoriev I.V."/>
            <person name="Debuchy R."/>
            <person name="Gladieux P."/>
            <person name="Thoren M.H."/>
            <person name="Johannesson H."/>
        </authorList>
    </citation>
    <scope>NUCLEOTIDE SEQUENCE</scope>
    <source>
        <strain evidence="2">CBS 333.67</strain>
    </source>
</reference>
<protein>
    <submittedName>
        <fullName evidence="2">Heterokaryon incompatibility protein-domain-containing protein</fullName>
    </submittedName>
</protein>
<gene>
    <name evidence="2" type="ORF">B0T15DRAFT_441236</name>
</gene>
<name>A0AAJ0GMZ3_9PEZI</name>
<sequence>MQLSLPGDPRTYRRPFAVLLSCQCHTMELQRRRSDEELHRVHRELKRRRLKNFDGLSRYCKLCESMISTEGGVQSLLSATGFQHSTLADMYLRSEEGCRLCSMIREVLMKFLVDTPGTGVWALFGMCGDRPCWQVTEPGETPLIDALGVFIPDGRLLAKLLIYTPIDDPAAKYIPRRPVASKVSSNLVVNQLKTWIDECQTQHAHCRAITNPFLPSRVLDVGRDGDADADMLRLHSTEPAETGHYAALSYCWGGVQDVTTTKENLDAYSNRLSLSSLPATIRDAITVTRSLGIRYLWVDALCIVQDDEDDKANEIKKMSYGINHPIDYRGWTLQEHLLSARLIVYSEKEVIWHCREDKPKTVVEGQIRYSQPVTITFVPASYSSTYMTVEQQTELWTAIVKRYCRRKFTVLTDKVHALTGIANVLARFWDDMYIAGMWRRCLIEHLGWQEYSRNKDMLLPEGYVPSWSWLAGSGSVYFHTIDYPKVEVVDIPNALSWRCGEPATLVLRGTVIEPGSHHWMAMGKVYRCDDGVSLTDDICLLVLGHAFWNEDEQLAISMVIRKVDNGCFQRVGVSGFVDRFKGDRETQIVRLI</sequence>
<dbReference type="PANTHER" id="PTHR33112:SF16">
    <property type="entry name" value="HETEROKARYON INCOMPATIBILITY DOMAIN-CONTAINING PROTEIN"/>
    <property type="match status" value="1"/>
</dbReference>
<keyword evidence="3" id="KW-1185">Reference proteome</keyword>